<proteinExistence type="predicted"/>
<dbReference type="Proteomes" id="UP000234323">
    <property type="component" value="Unassembled WGS sequence"/>
</dbReference>
<sequence>MIAQHFKLTRIFKKNWKYIPKNIVIEAMSIYQAACIIKKLVDTLEDLISDYHMNEVEAMFLVINK</sequence>
<accession>A0A2I1HXC9</accession>
<name>A0A2I1HXC9_9GLOM</name>
<evidence type="ECO:0000313" key="1">
    <source>
        <dbReference type="EMBL" id="PKY63506.1"/>
    </source>
</evidence>
<comment type="caution">
    <text evidence="1">The sequence shown here is derived from an EMBL/GenBank/DDBJ whole genome shotgun (WGS) entry which is preliminary data.</text>
</comment>
<protein>
    <submittedName>
        <fullName evidence="1">Uncharacterized protein</fullName>
    </submittedName>
</protein>
<dbReference type="EMBL" id="LLXI01010617">
    <property type="protein sequence ID" value="PKY63506.1"/>
    <property type="molecule type" value="Genomic_DNA"/>
</dbReference>
<reference evidence="1 2" key="1">
    <citation type="submission" date="2015-10" db="EMBL/GenBank/DDBJ databases">
        <title>Genome analyses suggest a sexual origin of heterokaryosis in a supposedly ancient asexual fungus.</title>
        <authorList>
            <person name="Ropars J."/>
            <person name="Sedzielewska K."/>
            <person name="Noel J."/>
            <person name="Charron P."/>
            <person name="Farinelli L."/>
            <person name="Marton T."/>
            <person name="Kruger M."/>
            <person name="Pelin A."/>
            <person name="Brachmann A."/>
            <person name="Corradi N."/>
        </authorList>
    </citation>
    <scope>NUCLEOTIDE SEQUENCE [LARGE SCALE GENOMIC DNA]</scope>
    <source>
        <strain evidence="1 2">A4</strain>
    </source>
</reference>
<gene>
    <name evidence="1" type="ORF">RhiirA4_492691</name>
</gene>
<organism evidence="1 2">
    <name type="scientific">Rhizophagus irregularis</name>
    <dbReference type="NCBI Taxonomy" id="588596"/>
    <lineage>
        <taxon>Eukaryota</taxon>
        <taxon>Fungi</taxon>
        <taxon>Fungi incertae sedis</taxon>
        <taxon>Mucoromycota</taxon>
        <taxon>Glomeromycotina</taxon>
        <taxon>Glomeromycetes</taxon>
        <taxon>Glomerales</taxon>
        <taxon>Glomeraceae</taxon>
        <taxon>Rhizophagus</taxon>
    </lineage>
</organism>
<keyword evidence="2" id="KW-1185">Reference proteome</keyword>
<evidence type="ECO:0000313" key="2">
    <source>
        <dbReference type="Proteomes" id="UP000234323"/>
    </source>
</evidence>
<dbReference type="AlphaFoldDB" id="A0A2I1HXC9"/>